<proteinExistence type="predicted"/>
<dbReference type="Pfam" id="PF10262">
    <property type="entry name" value="Rdx"/>
    <property type="match status" value="1"/>
</dbReference>
<evidence type="ECO:0000256" key="1">
    <source>
        <dbReference type="ARBA" id="ARBA00023284"/>
    </source>
</evidence>
<keyword evidence="1" id="KW-0676">Redox-active center</keyword>
<comment type="caution">
    <text evidence="2">The sequence shown here is derived from an EMBL/GenBank/DDBJ whole genome shotgun (WGS) entry which is preliminary data.</text>
</comment>
<dbReference type="AlphaFoldDB" id="A0A0F9J9I3"/>
<accession>A0A0F9J9I3</accession>
<protein>
    <recommendedName>
        <fullName evidence="3">Selenoprotein W-related protein</fullName>
    </recommendedName>
</protein>
<evidence type="ECO:0000313" key="2">
    <source>
        <dbReference type="EMBL" id="KKM66449.1"/>
    </source>
</evidence>
<dbReference type="InterPro" id="IPR011893">
    <property type="entry name" value="Selenoprotein_Rdx-typ"/>
</dbReference>
<evidence type="ECO:0008006" key="3">
    <source>
        <dbReference type="Google" id="ProtNLM"/>
    </source>
</evidence>
<dbReference type="NCBIfam" id="TIGR02174">
    <property type="entry name" value="CXXU_selWTH"/>
    <property type="match status" value="1"/>
</dbReference>
<dbReference type="PANTHER" id="PTHR36417">
    <property type="entry name" value="SELENOPROTEIN DOMAIN PROTEIN (AFU_ORTHOLOGUE AFUA_1G05220)"/>
    <property type="match status" value="1"/>
</dbReference>
<organism evidence="2">
    <name type="scientific">marine sediment metagenome</name>
    <dbReference type="NCBI Taxonomy" id="412755"/>
    <lineage>
        <taxon>unclassified sequences</taxon>
        <taxon>metagenomes</taxon>
        <taxon>ecological metagenomes</taxon>
    </lineage>
</organism>
<reference evidence="2" key="1">
    <citation type="journal article" date="2015" name="Nature">
        <title>Complex archaea that bridge the gap between prokaryotes and eukaryotes.</title>
        <authorList>
            <person name="Spang A."/>
            <person name="Saw J.H."/>
            <person name="Jorgensen S.L."/>
            <person name="Zaremba-Niedzwiedzka K."/>
            <person name="Martijn J."/>
            <person name="Lind A.E."/>
            <person name="van Eijk R."/>
            <person name="Schleper C."/>
            <person name="Guy L."/>
            <person name="Ettema T.J."/>
        </authorList>
    </citation>
    <scope>NUCLEOTIDE SEQUENCE</scope>
</reference>
<dbReference type="EMBL" id="LAZR01010530">
    <property type="protein sequence ID" value="KKM66449.1"/>
    <property type="molecule type" value="Genomic_DNA"/>
</dbReference>
<gene>
    <name evidence="2" type="ORF">LCGC14_1481090</name>
</gene>
<dbReference type="Gene3D" id="3.40.30.10">
    <property type="entry name" value="Glutaredoxin"/>
    <property type="match status" value="1"/>
</dbReference>
<dbReference type="SUPFAM" id="SSF52833">
    <property type="entry name" value="Thioredoxin-like"/>
    <property type="match status" value="1"/>
</dbReference>
<dbReference type="PANTHER" id="PTHR36417:SF2">
    <property type="entry name" value="SELENOPROTEIN DOMAIN PROTEIN (AFU_ORTHOLOGUE AFUA_1G05220)"/>
    <property type="match status" value="1"/>
</dbReference>
<name>A0A0F9J9I3_9ZZZZ</name>
<dbReference type="InterPro" id="IPR036249">
    <property type="entry name" value="Thioredoxin-like_sf"/>
</dbReference>
<sequence length="96" mass="11091">MSNTENHISITYCTQCRWLLRASWMSQELLTTFDEEITSLTLIPGSGGIFEVNANSQLVWSRKEQGRFPDITELKQKVRDVISPDRHLGHVDKRKT</sequence>